<comment type="similarity">
    <text evidence="3">Belongs to the actin-binding proteins ADF family. Twinfilin subfamily.</text>
</comment>
<dbReference type="InterPro" id="IPR029006">
    <property type="entry name" value="ADF-H/Gelsolin-like_dom_sf"/>
</dbReference>
<evidence type="ECO:0000256" key="2">
    <source>
        <dbReference type="ARBA" id="ARBA00004544"/>
    </source>
</evidence>
<dbReference type="AlphaFoldDB" id="A0A1Y2GRZ6"/>
<keyword evidence="14" id="KW-1185">Reference proteome</keyword>
<dbReference type="GO" id="GO:0051016">
    <property type="term" value="P:barbed-end actin filament capping"/>
    <property type="evidence" value="ECO:0007669"/>
    <property type="project" value="TreeGrafter"/>
</dbReference>
<sequence length="506" mass="55272">MSNQTGIKVSQKLADAWKQATVGSTVRALKISIINEALEDDGIFDIRGTFDQDFSIVCDNLEEKQPAYFVVRLDGAKASEWIFLCYVPDVAPIRQKMIYAATRATLTKDLGDSHFTDSIYGTNKSDFTLDGYKKHRASLNAPKPLTERERQLAEIKENEKIMVESMKGGAYRKSHAPGMSFPLTEKAIAALKKLAPVTPAAKPSATVAATRKVTSPASTPLPESPVITRENTSSSTTEVKKASETAEVADDEWEEDKWDEEKTREVKRRGEVEDYDTTTTTTTKVKTEEPKPTLEETKTTAEEPKTAATTVSAAAEAEPTQEEKVSETKEEEAPAAPVKAERTINFVTLAIDAENERIDLAGEAKIGANELVRNIHEESPRFTFFAYEHKHNGVAHDSLVFMYTCPTKSKIRERMLYSSCRAGVLQAAKDDADLNVDKKLETTDVSDLTETFVLEELHPRTSSPAFGGNNAGVGARAGTGAVNLGLGSGGARGFSKPARPGARKVM</sequence>
<organism evidence="13 14">
    <name type="scientific">Lobosporangium transversale</name>
    <dbReference type="NCBI Taxonomy" id="64571"/>
    <lineage>
        <taxon>Eukaryota</taxon>
        <taxon>Fungi</taxon>
        <taxon>Fungi incertae sedis</taxon>
        <taxon>Mucoromycota</taxon>
        <taxon>Mortierellomycotina</taxon>
        <taxon>Mortierellomycetes</taxon>
        <taxon>Mortierellales</taxon>
        <taxon>Mortierellaceae</taxon>
        <taxon>Lobosporangium</taxon>
    </lineage>
</organism>
<evidence type="ECO:0000256" key="1">
    <source>
        <dbReference type="ARBA" id="ARBA00004245"/>
    </source>
</evidence>
<keyword evidence="6" id="KW-0009">Actin-binding</keyword>
<evidence type="ECO:0000256" key="9">
    <source>
        <dbReference type="ARBA" id="ARBA00056419"/>
    </source>
</evidence>
<comment type="function">
    <text evidence="9">Actin-binding protein involved in motile and morphological processes. Inhibits actin polymerization, likely by sequestering G-actin.</text>
</comment>
<feature type="compositionally biased region" description="Basic and acidic residues" evidence="11">
    <location>
        <begin position="259"/>
        <end position="272"/>
    </location>
</feature>
<feature type="compositionally biased region" description="Basic and acidic residues" evidence="11">
    <location>
        <begin position="321"/>
        <end position="332"/>
    </location>
</feature>
<dbReference type="FunFam" id="3.40.20.10:FF:000007">
    <property type="entry name" value="Twinfilin-1 isoform 1"/>
    <property type="match status" value="1"/>
</dbReference>
<evidence type="ECO:0000313" key="14">
    <source>
        <dbReference type="Proteomes" id="UP000193648"/>
    </source>
</evidence>
<evidence type="ECO:0000256" key="10">
    <source>
        <dbReference type="ARBA" id="ARBA00069496"/>
    </source>
</evidence>
<feature type="domain" description="ADF-H" evidence="12">
    <location>
        <begin position="6"/>
        <end position="137"/>
    </location>
</feature>
<proteinExistence type="inferred from homology"/>
<dbReference type="STRING" id="64571.A0A1Y2GRZ6"/>
<feature type="compositionally biased region" description="Acidic residues" evidence="11">
    <location>
        <begin position="247"/>
        <end position="258"/>
    </location>
</feature>
<evidence type="ECO:0000256" key="5">
    <source>
        <dbReference type="ARBA" id="ARBA00022737"/>
    </source>
</evidence>
<dbReference type="PANTHER" id="PTHR13759:SF1">
    <property type="entry name" value="TWINFILIN"/>
    <property type="match status" value="1"/>
</dbReference>
<dbReference type="InterPro" id="IPR028458">
    <property type="entry name" value="Twinfilin"/>
</dbReference>
<evidence type="ECO:0000256" key="8">
    <source>
        <dbReference type="ARBA" id="ARBA00038532"/>
    </source>
</evidence>
<reference evidence="13 14" key="1">
    <citation type="submission" date="2016-07" db="EMBL/GenBank/DDBJ databases">
        <title>Pervasive Adenine N6-methylation of Active Genes in Fungi.</title>
        <authorList>
            <consortium name="DOE Joint Genome Institute"/>
            <person name="Mondo S.J."/>
            <person name="Dannebaum R.O."/>
            <person name="Kuo R.C."/>
            <person name="Labutti K."/>
            <person name="Haridas S."/>
            <person name="Kuo A."/>
            <person name="Salamov A."/>
            <person name="Ahrendt S.R."/>
            <person name="Lipzen A."/>
            <person name="Sullivan W."/>
            <person name="Andreopoulos W.B."/>
            <person name="Clum A."/>
            <person name="Lindquist E."/>
            <person name="Daum C."/>
            <person name="Ramamoorthy G.K."/>
            <person name="Gryganskyi A."/>
            <person name="Culley D."/>
            <person name="Magnuson J.K."/>
            <person name="James T.Y."/>
            <person name="O'Malley M.A."/>
            <person name="Stajich J.E."/>
            <person name="Spatafora J.W."/>
            <person name="Visel A."/>
            <person name="Grigoriev I.V."/>
        </authorList>
    </citation>
    <scope>NUCLEOTIDE SEQUENCE [LARGE SCALE GENOMIC DNA]</scope>
    <source>
        <strain evidence="13 14">NRRL 3116</strain>
    </source>
</reference>
<feature type="region of interest" description="Disordered" evidence="11">
    <location>
        <begin position="200"/>
        <end position="337"/>
    </location>
</feature>
<evidence type="ECO:0000256" key="6">
    <source>
        <dbReference type="ARBA" id="ARBA00023203"/>
    </source>
</evidence>
<dbReference type="FunFam" id="3.40.20.10:FF:000042">
    <property type="entry name" value="Actin depolymerizing protein"/>
    <property type="match status" value="1"/>
</dbReference>
<dbReference type="SMART" id="SM00102">
    <property type="entry name" value="ADF"/>
    <property type="match status" value="2"/>
</dbReference>
<dbReference type="SUPFAM" id="SSF55753">
    <property type="entry name" value="Actin depolymerizing proteins"/>
    <property type="match status" value="2"/>
</dbReference>
<evidence type="ECO:0000256" key="7">
    <source>
        <dbReference type="ARBA" id="ARBA00023212"/>
    </source>
</evidence>
<dbReference type="OrthoDB" id="10006997at2759"/>
<evidence type="ECO:0000256" key="3">
    <source>
        <dbReference type="ARBA" id="ARBA00009557"/>
    </source>
</evidence>
<comment type="subcellular location">
    <subcellularLocation>
        <location evidence="2">Cytoplasm</location>
        <location evidence="2">Cell cortex</location>
    </subcellularLocation>
    <subcellularLocation>
        <location evidence="1">Cytoplasm</location>
        <location evidence="1">Cytoskeleton</location>
    </subcellularLocation>
</comment>
<feature type="compositionally biased region" description="Basic and acidic residues" evidence="11">
    <location>
        <begin position="285"/>
        <end position="305"/>
    </location>
</feature>
<dbReference type="GO" id="GO:0030042">
    <property type="term" value="P:actin filament depolymerization"/>
    <property type="evidence" value="ECO:0007669"/>
    <property type="project" value="TreeGrafter"/>
</dbReference>
<dbReference type="PANTHER" id="PTHR13759">
    <property type="entry name" value="TWINFILIN"/>
    <property type="match status" value="1"/>
</dbReference>
<comment type="subunit">
    <text evidence="8">Interacts with G-actin; ADP-actin form.</text>
</comment>
<dbReference type="CDD" id="cd11285">
    <property type="entry name" value="ADF_Twf-N_like"/>
    <property type="match status" value="1"/>
</dbReference>
<dbReference type="PROSITE" id="PS51263">
    <property type="entry name" value="ADF_H"/>
    <property type="match status" value="2"/>
</dbReference>
<dbReference type="Gene3D" id="3.40.20.10">
    <property type="entry name" value="Severin"/>
    <property type="match status" value="2"/>
</dbReference>
<feature type="compositionally biased region" description="Low complexity" evidence="11">
    <location>
        <begin position="306"/>
        <end position="318"/>
    </location>
</feature>
<comment type="caution">
    <text evidence="13">The sequence shown here is derived from an EMBL/GenBank/DDBJ whole genome shotgun (WGS) entry which is preliminary data.</text>
</comment>
<dbReference type="InParanoid" id="A0A1Y2GRZ6"/>
<dbReference type="GO" id="GO:0051015">
    <property type="term" value="F:actin filament binding"/>
    <property type="evidence" value="ECO:0007669"/>
    <property type="project" value="TreeGrafter"/>
</dbReference>
<dbReference type="GeneID" id="33563286"/>
<accession>A0A1Y2GRZ6</accession>
<dbReference type="GO" id="GO:0005884">
    <property type="term" value="C:actin filament"/>
    <property type="evidence" value="ECO:0007669"/>
    <property type="project" value="TreeGrafter"/>
</dbReference>
<feature type="domain" description="ADF-H" evidence="12">
    <location>
        <begin position="313"/>
        <end position="458"/>
    </location>
</feature>
<evidence type="ECO:0000259" key="12">
    <source>
        <dbReference type="PROSITE" id="PS51263"/>
    </source>
</evidence>
<dbReference type="Pfam" id="PF00241">
    <property type="entry name" value="Cofilin_ADF"/>
    <property type="match status" value="2"/>
</dbReference>
<name>A0A1Y2GRZ6_9FUNG</name>
<evidence type="ECO:0000256" key="11">
    <source>
        <dbReference type="SAM" id="MobiDB-lite"/>
    </source>
</evidence>
<keyword evidence="4" id="KW-0963">Cytoplasm</keyword>
<dbReference type="EMBL" id="MCFF01000014">
    <property type="protein sequence ID" value="ORZ19243.1"/>
    <property type="molecule type" value="Genomic_DNA"/>
</dbReference>
<keyword evidence="5" id="KW-0677">Repeat</keyword>
<keyword evidence="7" id="KW-0206">Cytoskeleton</keyword>
<dbReference type="Proteomes" id="UP000193648">
    <property type="component" value="Unassembled WGS sequence"/>
</dbReference>
<dbReference type="InterPro" id="IPR002108">
    <property type="entry name" value="ADF-H"/>
</dbReference>
<evidence type="ECO:0000256" key="4">
    <source>
        <dbReference type="ARBA" id="ARBA00022490"/>
    </source>
</evidence>
<protein>
    <recommendedName>
        <fullName evidence="10">Twinfilin</fullName>
    </recommendedName>
</protein>
<dbReference type="CDD" id="cd11284">
    <property type="entry name" value="ADF_Twf-C_like"/>
    <property type="match status" value="1"/>
</dbReference>
<dbReference type="RefSeq" id="XP_021882411.1">
    <property type="nucleotide sequence ID" value="XM_022021442.1"/>
</dbReference>
<evidence type="ECO:0000313" key="13">
    <source>
        <dbReference type="EMBL" id="ORZ19243.1"/>
    </source>
</evidence>
<gene>
    <name evidence="13" type="ORF">BCR41DRAFT_321488</name>
</gene>
<dbReference type="GO" id="GO:0005938">
    <property type="term" value="C:cell cortex"/>
    <property type="evidence" value="ECO:0007669"/>
    <property type="project" value="UniProtKB-SubCell"/>
</dbReference>
<dbReference type="GO" id="GO:0003785">
    <property type="term" value="F:actin monomer binding"/>
    <property type="evidence" value="ECO:0007669"/>
    <property type="project" value="TreeGrafter"/>
</dbReference>